<dbReference type="Proteomes" id="UP000828941">
    <property type="component" value="Chromosome 13"/>
</dbReference>
<keyword evidence="2" id="KW-1185">Reference proteome</keyword>
<sequence>MVRKKSVKLVEKEEEDREKEKETPLSSPSQTTSSSDGREYEVEDLSDRLDSSRRSRFNLIENELTRRKFSSQAVLDGIRVFSSEDSVIHPDNRWYRAWVKFILLWAVYSSFFTPMEFGFFRGLPENLFILDIVGQIVFLIDIVVLFFVAYRDSQTYRMVHKRTPIALRYLKSSFVFDLLGCLPWDIIYKASGRIEAVRYLLWIRLYRVRKVTGFFQRMEKDIRINYLFTRSLKLLAVELYCTHTAACIFYYLATTLPPSQEGYTWIGSLQLGDYSYSQFREIDFWKRYTTSLYFAIVTMATVGYGDIHAVNMREMIFIMIYASLDMVLGAYLIGNMTALIVKGSKTEKFRDKMTDLLKYINRNRLGRDIREQIKAHLRLRYESSYTEAAAIQDIPISIRAKISQTLYLPYIENVPLFKGCSSEFINQIVIRLHEEFFLPGEVILEQGNAVDQLYFVCHGVLEKVGICEDGSEETIAELPRNSSFGEISILCNIPQPYTVRVCELCRLLRLDKQSFTNILDIYFYDGRKVLNNLLEGRESFRGKQLESDITFHIGKQEAELSLKVNSAAFNGDLYQLKSLIRAGADPSKTDYDGRSPLHLAASRGHEDITLFLIQEKVDVNITDNFGNTPLLEAVKNGHDRVASILVQEGASMKIDDAGSFLCTAVARGDSDYLQRLLSNGMDPNSKDYDYRSPLHVAAAEGLLFMAKLLLEAGASVFTKDRWGNTPIDEARMSGNKNLIRLLEDAKSAQLSEFPYPSTQYTDKMHRKKCTVFPFHPWDPKEHRRHGIVLWVPLTVEELINTATKQLELSGSSCILSEDTGQITDVDMIKDDQKLYLVRETR</sequence>
<gene>
    <name evidence="1" type="ORF">L6164_033066</name>
</gene>
<proteinExistence type="predicted"/>
<protein>
    <submittedName>
        <fullName evidence="1">Uncharacterized protein</fullName>
    </submittedName>
</protein>
<evidence type="ECO:0000313" key="1">
    <source>
        <dbReference type="EMBL" id="KAI4299629.1"/>
    </source>
</evidence>
<name>A0ACB9KQJ1_BAUVA</name>
<comment type="caution">
    <text evidence="1">The sequence shown here is derived from an EMBL/GenBank/DDBJ whole genome shotgun (WGS) entry which is preliminary data.</text>
</comment>
<accession>A0ACB9KQJ1</accession>
<dbReference type="EMBL" id="CM039438">
    <property type="protein sequence ID" value="KAI4299629.1"/>
    <property type="molecule type" value="Genomic_DNA"/>
</dbReference>
<reference evidence="1 2" key="1">
    <citation type="journal article" date="2022" name="DNA Res.">
        <title>Chromosomal-level genome assembly of the orchid tree Bauhinia variegata (Leguminosae; Cercidoideae) supports the allotetraploid origin hypothesis of Bauhinia.</title>
        <authorList>
            <person name="Zhong Y."/>
            <person name="Chen Y."/>
            <person name="Zheng D."/>
            <person name="Pang J."/>
            <person name="Liu Y."/>
            <person name="Luo S."/>
            <person name="Meng S."/>
            <person name="Qian L."/>
            <person name="Wei D."/>
            <person name="Dai S."/>
            <person name="Zhou R."/>
        </authorList>
    </citation>
    <scope>NUCLEOTIDE SEQUENCE [LARGE SCALE GENOMIC DNA]</scope>
    <source>
        <strain evidence="1">BV-YZ2020</strain>
    </source>
</reference>
<evidence type="ECO:0000313" key="2">
    <source>
        <dbReference type="Proteomes" id="UP000828941"/>
    </source>
</evidence>
<organism evidence="1 2">
    <name type="scientific">Bauhinia variegata</name>
    <name type="common">Purple orchid tree</name>
    <name type="synonym">Phanera variegata</name>
    <dbReference type="NCBI Taxonomy" id="167791"/>
    <lineage>
        <taxon>Eukaryota</taxon>
        <taxon>Viridiplantae</taxon>
        <taxon>Streptophyta</taxon>
        <taxon>Embryophyta</taxon>
        <taxon>Tracheophyta</taxon>
        <taxon>Spermatophyta</taxon>
        <taxon>Magnoliopsida</taxon>
        <taxon>eudicotyledons</taxon>
        <taxon>Gunneridae</taxon>
        <taxon>Pentapetalae</taxon>
        <taxon>rosids</taxon>
        <taxon>fabids</taxon>
        <taxon>Fabales</taxon>
        <taxon>Fabaceae</taxon>
        <taxon>Cercidoideae</taxon>
        <taxon>Cercideae</taxon>
        <taxon>Bauhiniinae</taxon>
        <taxon>Bauhinia</taxon>
    </lineage>
</organism>